<sequence>MKNREMTQEERLDYLIRCLCEESVQYWGLLRRELADIVGVSEATI</sequence>
<dbReference type="KEGG" id="bpro:PMF13cell1_05463"/>
<gene>
    <name evidence="1" type="ORF">PMF13cell1_05463</name>
</gene>
<reference evidence="1 2" key="1">
    <citation type="submission" date="2019-01" db="EMBL/GenBank/DDBJ databases">
        <title>PMF-metabolizing Aryl O-demethylase.</title>
        <authorList>
            <person name="Kim M."/>
        </authorList>
    </citation>
    <scope>NUCLEOTIDE SEQUENCE [LARGE SCALE GENOMIC DNA]</scope>
    <source>
        <strain evidence="1 2">PMF1</strain>
    </source>
</reference>
<evidence type="ECO:0000313" key="1">
    <source>
        <dbReference type="EMBL" id="QBE99869.1"/>
    </source>
</evidence>
<evidence type="ECO:0000313" key="2">
    <source>
        <dbReference type="Proteomes" id="UP000289794"/>
    </source>
</evidence>
<dbReference type="EMBL" id="CP035945">
    <property type="protein sequence ID" value="QBE99869.1"/>
    <property type="molecule type" value="Genomic_DNA"/>
</dbReference>
<organism evidence="1 2">
    <name type="scientific">Blautia producta</name>
    <dbReference type="NCBI Taxonomy" id="33035"/>
    <lineage>
        <taxon>Bacteria</taxon>
        <taxon>Bacillati</taxon>
        <taxon>Bacillota</taxon>
        <taxon>Clostridia</taxon>
        <taxon>Lachnospirales</taxon>
        <taxon>Lachnospiraceae</taxon>
        <taxon>Blautia</taxon>
    </lineage>
</organism>
<dbReference type="AlphaFoldDB" id="A0A4P6M521"/>
<protein>
    <submittedName>
        <fullName evidence="1">Uncharacterized protein</fullName>
    </submittedName>
</protein>
<accession>A0A4P6M521</accession>
<proteinExistence type="predicted"/>
<dbReference type="Proteomes" id="UP000289794">
    <property type="component" value="Chromosome"/>
</dbReference>
<name>A0A4P6M521_9FIRM</name>